<dbReference type="Proteomes" id="UP000789759">
    <property type="component" value="Unassembled WGS sequence"/>
</dbReference>
<sequence>MVMNKRSICVGSQNQRNQFAVTNIVHIEQIDGTPDYCYTIDEVNVQKCSKFIKKLMHNEAIKNYYPLVITNFVQNKAKKVYENLGIEYLKTQKVTNSKFNLVGLMNLHFIDQSSLKANITDTVKFLIKKNYQVE</sequence>
<protein>
    <submittedName>
        <fullName evidence="1">9379_t:CDS:1</fullName>
    </submittedName>
</protein>
<dbReference type="EMBL" id="CAJVQA010011781">
    <property type="protein sequence ID" value="CAG8710764.1"/>
    <property type="molecule type" value="Genomic_DNA"/>
</dbReference>
<evidence type="ECO:0000313" key="2">
    <source>
        <dbReference type="Proteomes" id="UP000789759"/>
    </source>
</evidence>
<dbReference type="OrthoDB" id="2463928at2759"/>
<gene>
    <name evidence="1" type="ORF">CPELLU_LOCUS12316</name>
</gene>
<reference evidence="1" key="1">
    <citation type="submission" date="2021-06" db="EMBL/GenBank/DDBJ databases">
        <authorList>
            <person name="Kallberg Y."/>
            <person name="Tangrot J."/>
            <person name="Rosling A."/>
        </authorList>
    </citation>
    <scope>NUCLEOTIDE SEQUENCE</scope>
    <source>
        <strain evidence="1">FL966</strain>
    </source>
</reference>
<evidence type="ECO:0000313" key="1">
    <source>
        <dbReference type="EMBL" id="CAG8710764.1"/>
    </source>
</evidence>
<name>A0A9N9HX90_9GLOM</name>
<comment type="caution">
    <text evidence="1">The sequence shown here is derived from an EMBL/GenBank/DDBJ whole genome shotgun (WGS) entry which is preliminary data.</text>
</comment>
<dbReference type="AlphaFoldDB" id="A0A9N9HX90"/>
<keyword evidence="2" id="KW-1185">Reference proteome</keyword>
<proteinExistence type="predicted"/>
<organism evidence="1 2">
    <name type="scientific">Cetraspora pellucida</name>
    <dbReference type="NCBI Taxonomy" id="1433469"/>
    <lineage>
        <taxon>Eukaryota</taxon>
        <taxon>Fungi</taxon>
        <taxon>Fungi incertae sedis</taxon>
        <taxon>Mucoromycota</taxon>
        <taxon>Glomeromycotina</taxon>
        <taxon>Glomeromycetes</taxon>
        <taxon>Diversisporales</taxon>
        <taxon>Gigasporaceae</taxon>
        <taxon>Cetraspora</taxon>
    </lineage>
</organism>
<accession>A0A9N9HX90</accession>